<keyword evidence="7" id="KW-0547">Nucleotide-binding</keyword>
<dbReference type="EC" id="6.1.1.20" evidence="3"/>
<keyword evidence="9" id="KW-0460">Magnesium</keyword>
<keyword evidence="5 13" id="KW-0436">Ligase</keyword>
<dbReference type="InterPro" id="IPR006195">
    <property type="entry name" value="aa-tRNA-synth_II"/>
</dbReference>
<comment type="caution">
    <text evidence="13">The sequence shown here is derived from an EMBL/GenBank/DDBJ whole genome shotgun (WGS) entry which is preliminary data.</text>
</comment>
<reference evidence="13" key="1">
    <citation type="journal article" date="2023" name="Nat. Microbiol.">
        <title>Babesia duncani multi-omics identifies virulence factors and drug targets.</title>
        <authorList>
            <person name="Singh P."/>
            <person name="Lonardi S."/>
            <person name="Liang Q."/>
            <person name="Vydyam P."/>
            <person name="Khabirova E."/>
            <person name="Fang T."/>
            <person name="Gihaz S."/>
            <person name="Thekkiniath J."/>
            <person name="Munshi M."/>
            <person name="Abel S."/>
            <person name="Ciampossin L."/>
            <person name="Batugedara G."/>
            <person name="Gupta M."/>
            <person name="Lu X.M."/>
            <person name="Lenz T."/>
            <person name="Chakravarty S."/>
            <person name="Cornillot E."/>
            <person name="Hu Y."/>
            <person name="Ma W."/>
            <person name="Gonzalez L.M."/>
            <person name="Sanchez S."/>
            <person name="Estrada K."/>
            <person name="Sanchez-Flores A."/>
            <person name="Montero E."/>
            <person name="Harb O.S."/>
            <person name="Le Roch K.G."/>
            <person name="Mamoun C.B."/>
        </authorList>
    </citation>
    <scope>NUCLEOTIDE SEQUENCE</scope>
    <source>
        <strain evidence="13">WA1</strain>
    </source>
</reference>
<dbReference type="Gene3D" id="3.30.930.10">
    <property type="entry name" value="Bira Bifunctional Protein, Domain 2"/>
    <property type="match status" value="1"/>
</dbReference>
<feature type="domain" description="Aminoacyl-transfer RNA synthetases class-II family profile" evidence="12">
    <location>
        <begin position="234"/>
        <end position="426"/>
    </location>
</feature>
<organism evidence="13 14">
    <name type="scientific">Babesia duncani</name>
    <dbReference type="NCBI Taxonomy" id="323732"/>
    <lineage>
        <taxon>Eukaryota</taxon>
        <taxon>Sar</taxon>
        <taxon>Alveolata</taxon>
        <taxon>Apicomplexa</taxon>
        <taxon>Aconoidasida</taxon>
        <taxon>Piroplasmida</taxon>
        <taxon>Babesiidae</taxon>
        <taxon>Babesia</taxon>
    </lineage>
</organism>
<evidence type="ECO:0000256" key="7">
    <source>
        <dbReference type="ARBA" id="ARBA00022741"/>
    </source>
</evidence>
<dbReference type="GO" id="GO:0005829">
    <property type="term" value="C:cytosol"/>
    <property type="evidence" value="ECO:0007669"/>
    <property type="project" value="TreeGrafter"/>
</dbReference>
<dbReference type="AlphaFoldDB" id="A0AAD9PKH4"/>
<dbReference type="InterPro" id="IPR004529">
    <property type="entry name" value="Phe-tRNA-synth_IIc_asu"/>
</dbReference>
<dbReference type="PANTHER" id="PTHR11538:SF40">
    <property type="entry name" value="PHENYLALANINE--TRNA LIGASE ALPHA SUBUNIT"/>
    <property type="match status" value="1"/>
</dbReference>
<keyword evidence="10" id="KW-0648">Protein biosynthesis</keyword>
<comment type="subcellular location">
    <subcellularLocation>
        <location evidence="1">Cytoplasm</location>
    </subcellularLocation>
</comment>
<gene>
    <name evidence="13" type="ORF">BdWA1_001761</name>
</gene>
<evidence type="ECO:0000256" key="5">
    <source>
        <dbReference type="ARBA" id="ARBA00022598"/>
    </source>
</evidence>
<dbReference type="Gene3D" id="3.30.1370.240">
    <property type="match status" value="1"/>
</dbReference>
<dbReference type="PROSITE" id="PS50862">
    <property type="entry name" value="AA_TRNA_LIGASE_II"/>
    <property type="match status" value="1"/>
</dbReference>
<keyword evidence="14" id="KW-1185">Reference proteome</keyword>
<dbReference type="GO" id="GO:0004826">
    <property type="term" value="F:phenylalanine-tRNA ligase activity"/>
    <property type="evidence" value="ECO:0007669"/>
    <property type="project" value="UniProtKB-EC"/>
</dbReference>
<proteinExistence type="inferred from homology"/>
<keyword evidence="11" id="KW-0030">Aminoacyl-tRNA synthetase</keyword>
<evidence type="ECO:0000256" key="4">
    <source>
        <dbReference type="ARBA" id="ARBA00022490"/>
    </source>
</evidence>
<comment type="similarity">
    <text evidence="2">Belongs to the class-II aminoacyl-tRNA synthetase family. Phe-tRNA synthetase alpha subunit type 2 subfamily.</text>
</comment>
<dbReference type="NCBIfam" id="TIGR00468">
    <property type="entry name" value="pheS"/>
    <property type="match status" value="1"/>
</dbReference>
<keyword evidence="6" id="KW-0479">Metal-binding</keyword>
<evidence type="ECO:0000256" key="6">
    <source>
        <dbReference type="ARBA" id="ARBA00022723"/>
    </source>
</evidence>
<name>A0AAD9PKH4_9APIC</name>
<dbReference type="KEGG" id="bdw:94336059"/>
<dbReference type="GeneID" id="94336059"/>
<dbReference type="GO" id="GO:0006432">
    <property type="term" value="P:phenylalanyl-tRNA aminoacylation"/>
    <property type="evidence" value="ECO:0007669"/>
    <property type="project" value="InterPro"/>
</dbReference>
<dbReference type="EMBL" id="JALLKP010000002">
    <property type="protein sequence ID" value="KAK2196514.1"/>
    <property type="molecule type" value="Genomic_DNA"/>
</dbReference>
<evidence type="ECO:0000256" key="2">
    <source>
        <dbReference type="ARBA" id="ARBA00006703"/>
    </source>
</evidence>
<evidence type="ECO:0000256" key="10">
    <source>
        <dbReference type="ARBA" id="ARBA00022917"/>
    </source>
</evidence>
<dbReference type="GO" id="GO:0046872">
    <property type="term" value="F:metal ion binding"/>
    <property type="evidence" value="ECO:0007669"/>
    <property type="project" value="UniProtKB-KW"/>
</dbReference>
<dbReference type="Gene3D" id="1.10.10.2330">
    <property type="match status" value="1"/>
</dbReference>
<evidence type="ECO:0000259" key="12">
    <source>
        <dbReference type="PROSITE" id="PS50862"/>
    </source>
</evidence>
<dbReference type="RefSeq" id="XP_067803356.1">
    <property type="nucleotide sequence ID" value="XM_067946792.1"/>
</dbReference>
<dbReference type="Pfam" id="PF01409">
    <property type="entry name" value="tRNA-synt_2d"/>
    <property type="match status" value="1"/>
</dbReference>
<evidence type="ECO:0000256" key="3">
    <source>
        <dbReference type="ARBA" id="ARBA00012814"/>
    </source>
</evidence>
<dbReference type="Proteomes" id="UP001214638">
    <property type="component" value="Unassembled WGS sequence"/>
</dbReference>
<dbReference type="CDD" id="cd00496">
    <property type="entry name" value="PheRS_alpha_core"/>
    <property type="match status" value="1"/>
</dbReference>
<evidence type="ECO:0000256" key="8">
    <source>
        <dbReference type="ARBA" id="ARBA00022840"/>
    </source>
</evidence>
<sequence length="478" mass="54634">MASKEQELNVLLQTVDAAFANAQEFQTIDLATGKDHERLVAGVKSLMTRGYFELTECKYKEYTLTKEGSLYAENGSPEYNLLVYLRQQSLSINVSDALKAVDNADKGLRKLLKCNIVSMDSSKQLHVTRDMHADITCELLKALKEYGTKSPTQLEDKLSQIISDPSILDQELDDLKKRKLIQFHNLVYYVVKKGPNYQTSLKEQATDLTQEMLENGSWRNVGTLHPLVKTMNEFRDTFTAMGFEEIDTREYVESSFWCFDALFIPQQHPARDSQDTFFTRIPSKADMALVDEDYIKQIAAVHGDGKPFQSLGWQYEWKIQEAEKLVLRTHTTACSARLLRSLAKRFDEIRESLPRYFFSIDKVFRNESMDATHLAEFHQVEGFMVGEGLGLAHLIGVLSTFYKAIGIAPLKFKPTYNPYTEPSMEIYGYHTKLKTPEVMLPMGLPPHVKAVAWGLSLERPTMIREDIKNIRDLVGCNY</sequence>
<dbReference type="Gene3D" id="1.10.10.2320">
    <property type="match status" value="1"/>
</dbReference>
<dbReference type="SUPFAM" id="SSF55681">
    <property type="entry name" value="Class II aaRS and biotin synthetases"/>
    <property type="match status" value="1"/>
</dbReference>
<evidence type="ECO:0000313" key="13">
    <source>
        <dbReference type="EMBL" id="KAK2196514.1"/>
    </source>
</evidence>
<dbReference type="InterPro" id="IPR045864">
    <property type="entry name" value="aa-tRNA-synth_II/BPL/LPL"/>
</dbReference>
<accession>A0AAD9PKH4</accession>
<dbReference type="GO" id="GO:0009328">
    <property type="term" value="C:phenylalanine-tRNA ligase complex"/>
    <property type="evidence" value="ECO:0007669"/>
    <property type="project" value="TreeGrafter"/>
</dbReference>
<dbReference type="InterPro" id="IPR002319">
    <property type="entry name" value="Phenylalanyl-tRNA_Synthase"/>
</dbReference>
<evidence type="ECO:0000256" key="9">
    <source>
        <dbReference type="ARBA" id="ARBA00022842"/>
    </source>
</evidence>
<protein>
    <recommendedName>
        <fullName evidence="3">phenylalanine--tRNA ligase</fullName>
        <ecNumber evidence="3">6.1.1.20</ecNumber>
    </recommendedName>
</protein>
<evidence type="ECO:0000313" key="14">
    <source>
        <dbReference type="Proteomes" id="UP001214638"/>
    </source>
</evidence>
<keyword evidence="4" id="KW-0963">Cytoplasm</keyword>
<evidence type="ECO:0000256" key="11">
    <source>
        <dbReference type="ARBA" id="ARBA00023146"/>
    </source>
</evidence>
<dbReference type="GO" id="GO:0005524">
    <property type="term" value="F:ATP binding"/>
    <property type="evidence" value="ECO:0007669"/>
    <property type="project" value="UniProtKB-KW"/>
</dbReference>
<dbReference type="GO" id="GO:0000049">
    <property type="term" value="F:tRNA binding"/>
    <property type="evidence" value="ECO:0007669"/>
    <property type="project" value="InterPro"/>
</dbReference>
<keyword evidence="8" id="KW-0067">ATP-binding</keyword>
<dbReference type="PANTHER" id="PTHR11538">
    <property type="entry name" value="PHENYLALANYL-TRNA SYNTHETASE"/>
    <property type="match status" value="1"/>
</dbReference>
<evidence type="ECO:0000256" key="1">
    <source>
        <dbReference type="ARBA" id="ARBA00004496"/>
    </source>
</evidence>